<gene>
    <name evidence="4" type="ORF">ENQ76_13305</name>
</gene>
<evidence type="ECO:0000259" key="3">
    <source>
        <dbReference type="Pfam" id="PF12728"/>
    </source>
</evidence>
<comment type="caution">
    <text evidence="4">The sequence shown here is derived from an EMBL/GenBank/DDBJ whole genome shotgun (WGS) entry which is preliminary data.</text>
</comment>
<reference evidence="4" key="1">
    <citation type="journal article" date="2020" name="mSystems">
        <title>Genome- and Community-Level Interaction Insights into Carbon Utilization and Element Cycling Functions of Hydrothermarchaeota in Hydrothermal Sediment.</title>
        <authorList>
            <person name="Zhou Z."/>
            <person name="Liu Y."/>
            <person name="Xu W."/>
            <person name="Pan J."/>
            <person name="Luo Z.H."/>
            <person name="Li M."/>
        </authorList>
    </citation>
    <scope>NUCLEOTIDE SEQUENCE [LARGE SCALE GENOMIC DNA]</scope>
    <source>
        <strain evidence="4">SpSt-339</strain>
    </source>
</reference>
<keyword evidence="2" id="KW-0812">Transmembrane</keyword>
<evidence type="ECO:0000313" key="4">
    <source>
        <dbReference type="EMBL" id="HEN16434.1"/>
    </source>
</evidence>
<feature type="transmembrane region" description="Helical" evidence="2">
    <location>
        <begin position="467"/>
        <end position="489"/>
    </location>
</feature>
<keyword evidence="2" id="KW-0472">Membrane</keyword>
<name>A0A7C2P1G3_9PLAN</name>
<feature type="region of interest" description="Disordered" evidence="1">
    <location>
        <begin position="278"/>
        <end position="334"/>
    </location>
</feature>
<dbReference type="GO" id="GO:0003677">
    <property type="term" value="F:DNA binding"/>
    <property type="evidence" value="ECO:0007669"/>
    <property type="project" value="UniProtKB-KW"/>
</dbReference>
<sequence length="513" mass="54351">MSAKKYLSLEEAAQVLGVRTDEVIRLRERGELRGFADRGTWKFKSDDVEEAKRRRQPDSNPDVPLMAEEAEDDRVTLSPTSDSDVRLMVDDNLRASLTGSSHDVPIVTTGKGSDSDVRLVGGATAKPLKGSDSDVKLIKPKESDSDVKLGDSDSDVRLAGAPASRVATDSDSDVRLAIPSGSDSDVKLVEPKAGPGSSFVLDKAPGSSFVLDTSGGSKAGDSALAEDDSGISLEADSGITLEGDSGIRLSLESGIQLKQPADSGILLEGDSGIRLSEDSPVFKLADDSGIQLGGQGPKSSPRPGKKPAKSLTDDEIEMTAPMLFAGEDESRTDPDVPMLMEEEEEPSLMPKGAGMDKTHAETSVILFDEEEDSDTAATVVRKKGKAGLSSKELDAEAFDLETGTEDELELETEELLGEEEDLEELEVFESEDADFEDSFSEGASAADISAFRSKIAVPIDREWSTGWVMGLAVSTAFMAAGVLVAVDLLRNVWGAGGPVYAGELLQPLTGLFK</sequence>
<dbReference type="InterPro" id="IPR041657">
    <property type="entry name" value="HTH_17"/>
</dbReference>
<dbReference type="EMBL" id="DSOK01000367">
    <property type="protein sequence ID" value="HEN16434.1"/>
    <property type="molecule type" value="Genomic_DNA"/>
</dbReference>
<keyword evidence="4" id="KW-0238">DNA-binding</keyword>
<keyword evidence="2" id="KW-1133">Transmembrane helix</keyword>
<proteinExistence type="predicted"/>
<dbReference type="AlphaFoldDB" id="A0A7C2P1G3"/>
<evidence type="ECO:0000256" key="1">
    <source>
        <dbReference type="SAM" id="MobiDB-lite"/>
    </source>
</evidence>
<protein>
    <submittedName>
        <fullName evidence="4">DNA-binding protein</fullName>
    </submittedName>
</protein>
<accession>A0A7C2P1G3</accession>
<feature type="compositionally biased region" description="Basic and acidic residues" evidence="1">
    <location>
        <begin position="129"/>
        <end position="156"/>
    </location>
</feature>
<feature type="domain" description="Helix-turn-helix" evidence="3">
    <location>
        <begin position="6"/>
        <end position="55"/>
    </location>
</feature>
<evidence type="ECO:0000256" key="2">
    <source>
        <dbReference type="SAM" id="Phobius"/>
    </source>
</evidence>
<organism evidence="4">
    <name type="scientific">Schlesneria paludicola</name>
    <dbReference type="NCBI Taxonomy" id="360056"/>
    <lineage>
        <taxon>Bacteria</taxon>
        <taxon>Pseudomonadati</taxon>
        <taxon>Planctomycetota</taxon>
        <taxon>Planctomycetia</taxon>
        <taxon>Planctomycetales</taxon>
        <taxon>Planctomycetaceae</taxon>
        <taxon>Schlesneria</taxon>
    </lineage>
</organism>
<dbReference type="Pfam" id="PF12728">
    <property type="entry name" value="HTH_17"/>
    <property type="match status" value="1"/>
</dbReference>
<feature type="compositionally biased region" description="Basic and acidic residues" evidence="1">
    <location>
        <begin position="83"/>
        <end position="93"/>
    </location>
</feature>
<feature type="region of interest" description="Disordered" evidence="1">
    <location>
        <begin position="46"/>
        <end position="206"/>
    </location>
</feature>